<feature type="chain" id="PRO_5013761065" description="Bifunctional inhibitor/plant lipid transfer protein/seed storage helical domain-containing protein" evidence="1">
    <location>
        <begin position="34"/>
        <end position="113"/>
    </location>
</feature>
<gene>
    <name evidence="2" type="ORF">AQUCO_11500009v1</name>
</gene>
<keyword evidence="1" id="KW-0732">Signal</keyword>
<keyword evidence="3" id="KW-1185">Reference proteome</keyword>
<protein>
    <recommendedName>
        <fullName evidence="4">Bifunctional inhibitor/plant lipid transfer protein/seed storage helical domain-containing protein</fullName>
    </recommendedName>
</protein>
<evidence type="ECO:0000313" key="3">
    <source>
        <dbReference type="Proteomes" id="UP000230069"/>
    </source>
</evidence>
<evidence type="ECO:0008006" key="4">
    <source>
        <dbReference type="Google" id="ProtNLM"/>
    </source>
</evidence>
<dbReference type="AlphaFoldDB" id="A0A2G5C2A1"/>
<reference evidence="2 3" key="1">
    <citation type="submission" date="2017-09" db="EMBL/GenBank/DDBJ databases">
        <title>WGS assembly of Aquilegia coerulea Goldsmith.</title>
        <authorList>
            <person name="Hodges S."/>
            <person name="Kramer E."/>
            <person name="Nordborg M."/>
            <person name="Tomkins J."/>
            <person name="Borevitz J."/>
            <person name="Derieg N."/>
            <person name="Yan J."/>
            <person name="Mihaltcheva S."/>
            <person name="Hayes R.D."/>
            <person name="Rokhsar D."/>
        </authorList>
    </citation>
    <scope>NUCLEOTIDE SEQUENCE [LARGE SCALE GENOMIC DNA]</scope>
    <source>
        <strain evidence="3">cv. Goldsmith</strain>
    </source>
</reference>
<evidence type="ECO:0000313" key="2">
    <source>
        <dbReference type="EMBL" id="PIA25412.1"/>
    </source>
</evidence>
<dbReference type="Proteomes" id="UP000230069">
    <property type="component" value="Unassembled WGS sequence"/>
</dbReference>
<organism evidence="2 3">
    <name type="scientific">Aquilegia coerulea</name>
    <name type="common">Rocky mountain columbine</name>
    <dbReference type="NCBI Taxonomy" id="218851"/>
    <lineage>
        <taxon>Eukaryota</taxon>
        <taxon>Viridiplantae</taxon>
        <taxon>Streptophyta</taxon>
        <taxon>Embryophyta</taxon>
        <taxon>Tracheophyta</taxon>
        <taxon>Spermatophyta</taxon>
        <taxon>Magnoliopsida</taxon>
        <taxon>Ranunculales</taxon>
        <taxon>Ranunculaceae</taxon>
        <taxon>Thalictroideae</taxon>
        <taxon>Aquilegia</taxon>
    </lineage>
</organism>
<name>A0A2G5C2A1_AQUCA</name>
<feature type="signal peptide" evidence="1">
    <location>
        <begin position="1"/>
        <end position="33"/>
    </location>
</feature>
<dbReference type="InParanoid" id="A0A2G5C2A1"/>
<evidence type="ECO:0000256" key="1">
    <source>
        <dbReference type="SAM" id="SignalP"/>
    </source>
</evidence>
<accession>A0A2G5C2A1</accession>
<dbReference type="EMBL" id="KZ305131">
    <property type="protein sequence ID" value="PIA25412.1"/>
    <property type="molecule type" value="Genomic_DNA"/>
</dbReference>
<proteinExistence type="predicted"/>
<sequence length="113" mass="11883">MAAATDDPEHSTIKATILLTVMLLACSITGVKSQTGLGDIACYVKCGTDIGQCWPKCTLTGPLIAQCMTNCISDGIQCIFECTKKPDAPLLINQCDRVPGNTGKQQKHGSGLP</sequence>